<reference evidence="3" key="1">
    <citation type="submission" date="2023-01" db="EMBL/GenBank/DDBJ databases">
        <title>Genome assembly of the deep-sea coral Lophelia pertusa.</title>
        <authorList>
            <person name="Herrera S."/>
            <person name="Cordes E."/>
        </authorList>
    </citation>
    <scope>NUCLEOTIDE SEQUENCE</scope>
    <source>
        <strain evidence="3">USNM1676648</strain>
        <tissue evidence="3">Polyp</tissue>
    </source>
</reference>
<comment type="similarity">
    <text evidence="1">Belongs to the CFAP97 family.</text>
</comment>
<dbReference type="Pfam" id="PF13879">
    <property type="entry name" value="Hmw_CFAP97"/>
    <property type="match status" value="1"/>
</dbReference>
<feature type="compositionally biased region" description="Basic and acidic residues" evidence="2">
    <location>
        <begin position="118"/>
        <end position="134"/>
    </location>
</feature>
<evidence type="ECO:0000313" key="4">
    <source>
        <dbReference type="Proteomes" id="UP001163046"/>
    </source>
</evidence>
<feature type="region of interest" description="Disordered" evidence="2">
    <location>
        <begin position="115"/>
        <end position="174"/>
    </location>
</feature>
<dbReference type="EMBL" id="MU826385">
    <property type="protein sequence ID" value="KAJ7376956.1"/>
    <property type="molecule type" value="Genomic_DNA"/>
</dbReference>
<dbReference type="PANTHER" id="PTHR33768">
    <property type="entry name" value="MIP11318P"/>
    <property type="match status" value="1"/>
</dbReference>
<evidence type="ECO:0000256" key="2">
    <source>
        <dbReference type="SAM" id="MobiDB-lite"/>
    </source>
</evidence>
<dbReference type="AlphaFoldDB" id="A0A9W9Z8N1"/>
<dbReference type="OrthoDB" id="2163395at2759"/>
<dbReference type="PANTHER" id="PTHR33768:SF3">
    <property type="entry name" value="MIP11318P"/>
    <property type="match status" value="1"/>
</dbReference>
<organism evidence="3 4">
    <name type="scientific">Desmophyllum pertusum</name>
    <dbReference type="NCBI Taxonomy" id="174260"/>
    <lineage>
        <taxon>Eukaryota</taxon>
        <taxon>Metazoa</taxon>
        <taxon>Cnidaria</taxon>
        <taxon>Anthozoa</taxon>
        <taxon>Hexacorallia</taxon>
        <taxon>Scleractinia</taxon>
        <taxon>Caryophylliina</taxon>
        <taxon>Caryophylliidae</taxon>
        <taxon>Desmophyllum</taxon>
    </lineage>
</organism>
<evidence type="ECO:0000256" key="1">
    <source>
        <dbReference type="ARBA" id="ARBA00008315"/>
    </source>
</evidence>
<gene>
    <name evidence="3" type="ORF">OS493_031228</name>
</gene>
<dbReference type="Proteomes" id="UP001163046">
    <property type="component" value="Unassembled WGS sequence"/>
</dbReference>
<protein>
    <submittedName>
        <fullName evidence="3">Uncharacterized protein</fullName>
    </submittedName>
</protein>
<proteinExistence type="inferred from homology"/>
<feature type="compositionally biased region" description="Basic and acidic residues" evidence="2">
    <location>
        <begin position="141"/>
        <end position="152"/>
    </location>
</feature>
<dbReference type="InterPro" id="IPR029488">
    <property type="entry name" value="Hmw/CFAP97"/>
</dbReference>
<comment type="caution">
    <text evidence="3">The sequence shown here is derived from an EMBL/GenBank/DDBJ whole genome shotgun (WGS) entry which is preliminary data.</text>
</comment>
<name>A0A9W9Z8N1_9CNID</name>
<keyword evidence="4" id="KW-1185">Reference proteome</keyword>
<feature type="compositionally biased region" description="Basic and acidic residues" evidence="2">
    <location>
        <begin position="164"/>
        <end position="174"/>
    </location>
</feature>
<accession>A0A9W9Z8N1</accession>
<dbReference type="InterPro" id="IPR038792">
    <property type="entry name" value="CFAP97D1/2"/>
</dbReference>
<sequence>MGYEQIRYTPEKGRGRKIGHVERDNRILLEKMSFVMRTRGRVDNRNDYEHKSLNKTKRQRELLRVTHENQAILKRISSKEPHYNHLQWEDEWQINETYMDNISKYPKDWYKQMTGKKKPMEEETSERPVNEKRCSSNQQDKAGKEAKDKQDSSDNGEGTGAGSRSDEDKDAITE</sequence>
<evidence type="ECO:0000313" key="3">
    <source>
        <dbReference type="EMBL" id="KAJ7376956.1"/>
    </source>
</evidence>